<dbReference type="AlphaFoldDB" id="A0A3G9JLF3"/>
<evidence type="ECO:0000313" key="2">
    <source>
        <dbReference type="Proteomes" id="UP000268059"/>
    </source>
</evidence>
<evidence type="ECO:0000313" key="1">
    <source>
        <dbReference type="EMBL" id="BBH25833.1"/>
    </source>
</evidence>
<dbReference type="InParanoid" id="A0A3G9JLF3"/>
<dbReference type="EMBL" id="AP019309">
    <property type="protein sequence ID" value="BBH25833.1"/>
    <property type="molecule type" value="Genomic_DNA"/>
</dbReference>
<sequence>MTIYDKLCDYLTKEQIHYKQLTDDTLCFDFTIEGKFTHLTSFLFINEDSYMVQTSLPMPLKEAGFPMVIDFFTRLNVTMEYGYFSLNKSNGLMSHIIKVDCADSFPSDAVINESIMTGIRLFGAYGVASALYYLLSGILTPAQAMDFVAR</sequence>
<dbReference type="OrthoDB" id="9969295at2"/>
<dbReference type="Proteomes" id="UP000268059">
    <property type="component" value="Chromosome"/>
</dbReference>
<organism evidence="1 2">
    <name type="scientific">Intestinibaculum porci</name>
    <dbReference type="NCBI Taxonomy" id="2487118"/>
    <lineage>
        <taxon>Bacteria</taxon>
        <taxon>Bacillati</taxon>
        <taxon>Bacillota</taxon>
        <taxon>Erysipelotrichia</taxon>
        <taxon>Erysipelotrichales</taxon>
        <taxon>Erysipelotrichaceae</taxon>
        <taxon>Intestinibaculum</taxon>
    </lineage>
</organism>
<proteinExistence type="predicted"/>
<evidence type="ECO:0008006" key="3">
    <source>
        <dbReference type="Google" id="ProtNLM"/>
    </source>
</evidence>
<accession>A0A3G9JLF3</accession>
<protein>
    <recommendedName>
        <fullName evidence="3">YbjN domain-containing protein</fullName>
    </recommendedName>
</protein>
<gene>
    <name evidence="1" type="ORF">SG0102_07670</name>
</gene>
<dbReference type="RefSeq" id="WP_125118748.1">
    <property type="nucleotide sequence ID" value="NZ_AP019309.1"/>
</dbReference>
<reference evidence="1 2" key="1">
    <citation type="submission" date="2018-11" db="EMBL/GenBank/DDBJ databases">
        <title>Novel Erysipelotrichaceae bacterium isolated from small intestine of a swine.</title>
        <authorList>
            <person name="Kim J.S."/>
            <person name="Choe H."/>
            <person name="Lee Y.R."/>
            <person name="Kim K.M."/>
            <person name="Park D.S."/>
        </authorList>
    </citation>
    <scope>NUCLEOTIDE SEQUENCE [LARGE SCALE GENOMIC DNA]</scope>
    <source>
        <strain evidence="1 2">SG0102</strain>
    </source>
</reference>
<keyword evidence="2" id="KW-1185">Reference proteome</keyword>
<dbReference type="KEGG" id="ebm:SG0102_07670"/>
<name>A0A3G9JLF3_9FIRM</name>